<feature type="signal peptide" evidence="2">
    <location>
        <begin position="1"/>
        <end position="28"/>
    </location>
</feature>
<evidence type="ECO:0000259" key="4">
    <source>
        <dbReference type="SMART" id="SM00287"/>
    </source>
</evidence>
<dbReference type="SMART" id="SM00287">
    <property type="entry name" value="SH3b"/>
    <property type="match status" value="2"/>
</dbReference>
<evidence type="ECO:0000256" key="1">
    <source>
        <dbReference type="ARBA" id="ARBA00022801"/>
    </source>
</evidence>
<dbReference type="Pfam" id="PF01832">
    <property type="entry name" value="Glucosaminidase"/>
    <property type="match status" value="1"/>
</dbReference>
<reference evidence="5" key="1">
    <citation type="submission" date="2021-01" db="EMBL/GenBank/DDBJ databases">
        <title>Whole genome shotgun sequence of Spirilliplanes yamanashiensis NBRC 15828.</title>
        <authorList>
            <person name="Komaki H."/>
            <person name="Tamura T."/>
        </authorList>
    </citation>
    <scope>NUCLEOTIDE SEQUENCE</scope>
    <source>
        <strain evidence="5">NBRC 15828</strain>
    </source>
</reference>
<dbReference type="PRINTS" id="PR01002">
    <property type="entry name" value="FLGFLGJ"/>
</dbReference>
<keyword evidence="1" id="KW-0378">Hydrolase</keyword>
<gene>
    <name evidence="5" type="ORF">Sya03_38970</name>
</gene>
<protein>
    <submittedName>
        <fullName evidence="5">Uncharacterized protein</fullName>
    </submittedName>
</protein>
<dbReference type="EMBL" id="BOOY01000028">
    <property type="protein sequence ID" value="GIJ04545.1"/>
    <property type="molecule type" value="Genomic_DNA"/>
</dbReference>
<feature type="domain" description="Mannosyl-glycoprotein endo-beta-N-acetylglucosamidase-like" evidence="3">
    <location>
        <begin position="198"/>
        <end position="359"/>
    </location>
</feature>
<feature type="chain" id="PRO_5035150682" evidence="2">
    <location>
        <begin position="29"/>
        <end position="362"/>
    </location>
</feature>
<dbReference type="PANTHER" id="PTHR33308">
    <property type="entry name" value="PEPTIDOGLYCAN HYDROLASE FLGJ"/>
    <property type="match status" value="1"/>
</dbReference>
<dbReference type="AlphaFoldDB" id="A0A8J4DKZ1"/>
<dbReference type="Proteomes" id="UP000652013">
    <property type="component" value="Unassembled WGS sequence"/>
</dbReference>
<name>A0A8J4DKZ1_9ACTN</name>
<dbReference type="GO" id="GO:0004040">
    <property type="term" value="F:amidase activity"/>
    <property type="evidence" value="ECO:0007669"/>
    <property type="project" value="InterPro"/>
</dbReference>
<comment type="caution">
    <text evidence="5">The sequence shown here is derived from an EMBL/GenBank/DDBJ whole genome shotgun (WGS) entry which is preliminary data.</text>
</comment>
<dbReference type="InterPro" id="IPR051056">
    <property type="entry name" value="Glycosyl_Hydrolase_73"/>
</dbReference>
<proteinExistence type="predicted"/>
<evidence type="ECO:0000313" key="5">
    <source>
        <dbReference type="EMBL" id="GIJ04545.1"/>
    </source>
</evidence>
<dbReference type="RefSeq" id="WP_203939775.1">
    <property type="nucleotide sequence ID" value="NZ_BAAAGJ010000005.1"/>
</dbReference>
<dbReference type="PANTHER" id="PTHR33308:SF9">
    <property type="entry name" value="PEPTIDOGLYCAN HYDROLASE FLGJ"/>
    <property type="match status" value="1"/>
</dbReference>
<dbReference type="InterPro" id="IPR003646">
    <property type="entry name" value="SH3-like_bac-type"/>
</dbReference>
<dbReference type="SMART" id="SM00047">
    <property type="entry name" value="LYZ2"/>
    <property type="match status" value="1"/>
</dbReference>
<dbReference type="Gene3D" id="4.10.80.30">
    <property type="entry name" value="DNA polymerase, domain 6"/>
    <property type="match status" value="1"/>
</dbReference>
<feature type="domain" description="SH3b" evidence="4">
    <location>
        <begin position="117"/>
        <end position="188"/>
    </location>
</feature>
<evidence type="ECO:0000256" key="2">
    <source>
        <dbReference type="SAM" id="SignalP"/>
    </source>
</evidence>
<evidence type="ECO:0000259" key="3">
    <source>
        <dbReference type="SMART" id="SM00047"/>
    </source>
</evidence>
<keyword evidence="6" id="KW-1185">Reference proteome</keyword>
<organism evidence="5 6">
    <name type="scientific">Spirilliplanes yamanashiensis</name>
    <dbReference type="NCBI Taxonomy" id="42233"/>
    <lineage>
        <taxon>Bacteria</taxon>
        <taxon>Bacillati</taxon>
        <taxon>Actinomycetota</taxon>
        <taxon>Actinomycetes</taxon>
        <taxon>Micromonosporales</taxon>
        <taxon>Micromonosporaceae</taxon>
        <taxon>Spirilliplanes</taxon>
    </lineage>
</organism>
<dbReference type="InterPro" id="IPR002901">
    <property type="entry name" value="MGlyc_endo_b_GlcNAc-like_dom"/>
</dbReference>
<keyword evidence="2" id="KW-0732">Signal</keyword>
<accession>A0A8J4DKZ1</accession>
<feature type="domain" description="SH3b" evidence="4">
    <location>
        <begin position="32"/>
        <end position="103"/>
    </location>
</feature>
<sequence>MWRQLLTGTLAAAALAAGVVAVPAAAQAAAVTGTVRVAGGTLKVRSTPATTGAVVGSLRNGARVTLSCWVYGATVRGTVRTTNVWDRLANGRYVSHAYVSSRGFPKCATAVSSGPVAGRIRSADGSVNVRAGGSRATAVTGRLAGGTAVSIVCAAAGERVSGTVRTTDQWDRLSVGGWVSHAYVESGAVPVCPGSRTPSSAPNLTTAQFIAAAVPGAQQGWREFGVPPSVTIAQAILESGWGRSGLAANDRNYFGIKCFDGRKGAIAAGCRTYNTTECTKAGKCFATSATFRTYRTAADSFRDHGSFLRANQRYRPAFAYTRNANAFLVEIKRAGYATDPDYVAKTAALMRTYDLYRYDTWR</sequence>
<dbReference type="NCBIfam" id="NF038016">
    <property type="entry name" value="sporang_Gsm"/>
    <property type="match status" value="1"/>
</dbReference>
<evidence type="ECO:0000313" key="6">
    <source>
        <dbReference type="Proteomes" id="UP000652013"/>
    </source>
</evidence>
<dbReference type="Gene3D" id="1.10.530.10">
    <property type="match status" value="1"/>
</dbReference>